<dbReference type="SUPFAM" id="SSF48403">
    <property type="entry name" value="Ankyrin repeat"/>
    <property type="match status" value="1"/>
</dbReference>
<keyword evidence="1" id="KW-0040">ANK repeat</keyword>
<dbReference type="PROSITE" id="PS50297">
    <property type="entry name" value="ANK_REP_REGION"/>
    <property type="match status" value="1"/>
</dbReference>
<dbReference type="RefSeq" id="WP_036688889.1">
    <property type="nucleotide sequence ID" value="NZ_MKQP01000020.1"/>
</dbReference>
<gene>
    <name evidence="2" type="ORF">BJP51_17810</name>
</gene>
<comment type="caution">
    <text evidence="2">The sequence shown here is derived from an EMBL/GenBank/DDBJ whole genome shotgun (WGS) entry which is preliminary data.</text>
</comment>
<dbReference type="PANTHER" id="PTHR24157">
    <property type="entry name" value="ANKYRIN REPEAT, SAM AND BASIC LEUCINE ZIPPER DOMAIN-CONTAINING PROTEIN 1"/>
    <property type="match status" value="1"/>
</dbReference>
<accession>A0A1R0XA49</accession>
<evidence type="ECO:0000256" key="1">
    <source>
        <dbReference type="PROSITE-ProRule" id="PRU00023"/>
    </source>
</evidence>
<dbReference type="InterPro" id="IPR036770">
    <property type="entry name" value="Ankyrin_rpt-contain_sf"/>
</dbReference>
<dbReference type="AlphaFoldDB" id="A0A1R0XA49"/>
<dbReference type="GO" id="GO:0071546">
    <property type="term" value="C:pi-body"/>
    <property type="evidence" value="ECO:0007669"/>
    <property type="project" value="TreeGrafter"/>
</dbReference>
<dbReference type="InterPro" id="IPR002110">
    <property type="entry name" value="Ankyrin_rpt"/>
</dbReference>
<evidence type="ECO:0000313" key="2">
    <source>
        <dbReference type="EMBL" id="OMD31682.1"/>
    </source>
</evidence>
<name>A0A1R0XA49_9BACL</name>
<feature type="repeat" description="ANK" evidence="1">
    <location>
        <begin position="103"/>
        <end position="135"/>
    </location>
</feature>
<sequence>MGKKKKTLPANFAELVKTNDMSALKEVFELCEWDARGGYSKGTALSFRQIPDEMVSWLVEQGADINAADNYKRTPLHAQAATWSGNVPLLLELGADMEALDYQNETPLHSAAASYKTKVVRDLVERGANVHAENKRKNTPLAKGLLQCRNIDIVHMAEISRIMLDAGAAITPEMKESVRRIGKDFEFVRTNYNKDRLDETANALLELYRQFDVEPIAKLERHDGISPIKVTAAAWPAQHQELWDFLVPASGHATTVQGEVIRITGRVSHEILNNGGGNWDADYRKMLDALIRHFSTGTPLTPALLQEAAALAKRFRNIAGNEQPARLCELAVQWVLANPQPISMTQPDYSR</sequence>
<reference evidence="2 3" key="1">
    <citation type="submission" date="2016-10" db="EMBL/GenBank/DDBJ databases">
        <title>Paenibacillus species isolates.</title>
        <authorList>
            <person name="Beno S.M."/>
        </authorList>
    </citation>
    <scope>NUCLEOTIDE SEQUENCE [LARGE SCALE GENOMIC DNA]</scope>
    <source>
        <strain evidence="2 3">FSL H7-0604</strain>
    </source>
</reference>
<dbReference type="Proteomes" id="UP000187465">
    <property type="component" value="Unassembled WGS sequence"/>
</dbReference>
<dbReference type="Pfam" id="PF12796">
    <property type="entry name" value="Ank_2"/>
    <property type="match status" value="1"/>
</dbReference>
<protein>
    <submittedName>
        <fullName evidence="2">Uncharacterized protein</fullName>
    </submittedName>
</protein>
<dbReference type="Gene3D" id="1.25.40.20">
    <property type="entry name" value="Ankyrin repeat-containing domain"/>
    <property type="match status" value="1"/>
</dbReference>
<evidence type="ECO:0000313" key="3">
    <source>
        <dbReference type="Proteomes" id="UP000187465"/>
    </source>
</evidence>
<dbReference type="EMBL" id="MKQP01000020">
    <property type="protein sequence ID" value="OMD31682.1"/>
    <property type="molecule type" value="Genomic_DNA"/>
</dbReference>
<proteinExistence type="predicted"/>
<dbReference type="PROSITE" id="PS50088">
    <property type="entry name" value="ANK_REPEAT"/>
    <property type="match status" value="1"/>
</dbReference>
<dbReference type="PANTHER" id="PTHR24157:SF3">
    <property type="entry name" value="ANKYRIN REPEAT, SAM AND BASIC LEUCINE ZIPPER DOMAIN-CONTAINING PROTEIN 1"/>
    <property type="match status" value="1"/>
</dbReference>
<organism evidence="2 3">
    <name type="scientific">Paenibacillus odorifer</name>
    <dbReference type="NCBI Taxonomy" id="189426"/>
    <lineage>
        <taxon>Bacteria</taxon>
        <taxon>Bacillati</taxon>
        <taxon>Bacillota</taxon>
        <taxon>Bacilli</taxon>
        <taxon>Bacillales</taxon>
        <taxon>Paenibacillaceae</taxon>
        <taxon>Paenibacillus</taxon>
    </lineage>
</organism>